<dbReference type="Proteomes" id="UP000070133">
    <property type="component" value="Unassembled WGS sequence"/>
</dbReference>
<comment type="similarity">
    <text evidence="1">Belongs to the nuclease type I family.</text>
</comment>
<keyword evidence="4" id="KW-0255">Endonuclease</keyword>
<keyword evidence="9" id="KW-0732">Signal</keyword>
<dbReference type="PANTHER" id="PTHR33146">
    <property type="entry name" value="ENDONUCLEASE 4"/>
    <property type="match status" value="1"/>
</dbReference>
<dbReference type="Pfam" id="PF02265">
    <property type="entry name" value="S1-P1_nuclease"/>
    <property type="match status" value="1"/>
</dbReference>
<dbReference type="Gene3D" id="1.10.575.10">
    <property type="entry name" value="P1 Nuclease"/>
    <property type="match status" value="1"/>
</dbReference>
<comment type="caution">
    <text evidence="10">The sequence shown here is derived from an EMBL/GenBank/DDBJ whole genome shotgun (WGS) entry which is preliminary data.</text>
</comment>
<evidence type="ECO:0000256" key="2">
    <source>
        <dbReference type="ARBA" id="ARBA00022722"/>
    </source>
</evidence>
<evidence type="ECO:0000256" key="9">
    <source>
        <dbReference type="SAM" id="SignalP"/>
    </source>
</evidence>
<sequence length="340" mass="37397">MYSFLFLALTSIPSTYAWGSLGHETIAYIASHYVQSHTKSWAQAILGDTSKDYLANVATWADSYRYTAAGKFSAPYHFIDAEDNPPNSCSVDYDRDCGKNGCSVSAIANYTTRVQSSSLSDTEVNYALRFLVHFIGDITQPLHDEAYEVGGNDVDKPQVSLLVFPIVLRLILLQNLHHIWDTNMPEQLRGGYSLSDASDWANDLISAIDAGSYSSQKSSWISGLDVSDPKGTAMKWATDANTFVCSKVMPNGASNLENSDDLYPKYYNGVIDAIELQVAKAGYRLAKWLDAIAANQSGSKRAVHGEMTAEEDLSGVDLLPRGPTSRAQRRREAMGYNCKH</sequence>
<evidence type="ECO:0000313" key="11">
    <source>
        <dbReference type="Proteomes" id="UP000070133"/>
    </source>
</evidence>
<keyword evidence="7" id="KW-0325">Glycoprotein</keyword>
<evidence type="ECO:0000313" key="10">
    <source>
        <dbReference type="EMBL" id="KXT05482.1"/>
    </source>
</evidence>
<accession>A0A139HSZ8</accession>
<dbReference type="GO" id="GO:0046872">
    <property type="term" value="F:metal ion binding"/>
    <property type="evidence" value="ECO:0007669"/>
    <property type="project" value="UniProtKB-KW"/>
</dbReference>
<feature type="region of interest" description="Disordered" evidence="8">
    <location>
        <begin position="313"/>
        <end position="340"/>
    </location>
</feature>
<keyword evidence="3" id="KW-0479">Metal-binding</keyword>
<dbReference type="InterPro" id="IPR008947">
    <property type="entry name" value="PLipase_C/P1_nuclease_dom_sf"/>
</dbReference>
<proteinExistence type="inferred from homology"/>
<dbReference type="GO" id="GO:0006308">
    <property type="term" value="P:DNA catabolic process"/>
    <property type="evidence" value="ECO:0007669"/>
    <property type="project" value="InterPro"/>
</dbReference>
<dbReference type="CDD" id="cd11010">
    <property type="entry name" value="S1-P1_nuclease"/>
    <property type="match status" value="1"/>
</dbReference>
<keyword evidence="11" id="KW-1185">Reference proteome</keyword>
<name>A0A139HSZ8_9PEZI</name>
<dbReference type="GO" id="GO:0016788">
    <property type="term" value="F:hydrolase activity, acting on ester bonds"/>
    <property type="evidence" value="ECO:0007669"/>
    <property type="project" value="InterPro"/>
</dbReference>
<evidence type="ECO:0000256" key="5">
    <source>
        <dbReference type="ARBA" id="ARBA00022801"/>
    </source>
</evidence>
<dbReference type="AlphaFoldDB" id="A0A139HSZ8"/>
<evidence type="ECO:0000256" key="1">
    <source>
        <dbReference type="ARBA" id="ARBA00009547"/>
    </source>
</evidence>
<reference evidence="10 11" key="1">
    <citation type="submission" date="2015-07" db="EMBL/GenBank/DDBJ databases">
        <title>Comparative genomics of the Sigatoka disease complex on banana suggests a link between parallel evolutionary changes in Pseudocercospora fijiensis and Pseudocercospora eumusae and increased virulence on the banana host.</title>
        <authorList>
            <person name="Chang T.-C."/>
            <person name="Salvucci A."/>
            <person name="Crous P.W."/>
            <person name="Stergiopoulos I."/>
        </authorList>
    </citation>
    <scope>NUCLEOTIDE SEQUENCE [LARGE SCALE GENOMIC DNA]</scope>
    <source>
        <strain evidence="10 11">CBS 114824</strain>
    </source>
</reference>
<dbReference type="SUPFAM" id="SSF48537">
    <property type="entry name" value="Phospholipase C/P1 nuclease"/>
    <property type="match status" value="1"/>
</dbReference>
<dbReference type="EMBL" id="LFZN01000013">
    <property type="protein sequence ID" value="KXT05482.1"/>
    <property type="molecule type" value="Genomic_DNA"/>
</dbReference>
<keyword evidence="5" id="KW-0378">Hydrolase</keyword>
<organism evidence="10 11">
    <name type="scientific">Pseudocercospora eumusae</name>
    <dbReference type="NCBI Taxonomy" id="321146"/>
    <lineage>
        <taxon>Eukaryota</taxon>
        <taxon>Fungi</taxon>
        <taxon>Dikarya</taxon>
        <taxon>Ascomycota</taxon>
        <taxon>Pezizomycotina</taxon>
        <taxon>Dothideomycetes</taxon>
        <taxon>Dothideomycetidae</taxon>
        <taxon>Mycosphaerellales</taxon>
        <taxon>Mycosphaerellaceae</taxon>
        <taxon>Pseudocercospora</taxon>
    </lineage>
</organism>
<evidence type="ECO:0000256" key="6">
    <source>
        <dbReference type="ARBA" id="ARBA00023157"/>
    </source>
</evidence>
<evidence type="ECO:0000256" key="7">
    <source>
        <dbReference type="ARBA" id="ARBA00023180"/>
    </source>
</evidence>
<dbReference type="GO" id="GO:0003676">
    <property type="term" value="F:nucleic acid binding"/>
    <property type="evidence" value="ECO:0007669"/>
    <property type="project" value="InterPro"/>
</dbReference>
<dbReference type="InterPro" id="IPR003154">
    <property type="entry name" value="S1/P1nuclease"/>
</dbReference>
<dbReference type="PANTHER" id="PTHR33146:SF26">
    <property type="entry name" value="ENDONUCLEASE 4"/>
    <property type="match status" value="1"/>
</dbReference>
<evidence type="ECO:0000256" key="3">
    <source>
        <dbReference type="ARBA" id="ARBA00022723"/>
    </source>
</evidence>
<dbReference type="OrthoDB" id="441446at2759"/>
<feature type="signal peptide" evidence="9">
    <location>
        <begin position="1"/>
        <end position="17"/>
    </location>
</feature>
<gene>
    <name evidence="10" type="ORF">AC578_10996</name>
</gene>
<evidence type="ECO:0000256" key="8">
    <source>
        <dbReference type="SAM" id="MobiDB-lite"/>
    </source>
</evidence>
<dbReference type="GO" id="GO:0004519">
    <property type="term" value="F:endonuclease activity"/>
    <property type="evidence" value="ECO:0007669"/>
    <property type="project" value="UniProtKB-KW"/>
</dbReference>
<keyword evidence="6" id="KW-1015">Disulfide bond</keyword>
<evidence type="ECO:0000256" key="4">
    <source>
        <dbReference type="ARBA" id="ARBA00022759"/>
    </source>
</evidence>
<protein>
    <recommendedName>
        <fullName evidence="12">Nuclease PA3</fullName>
    </recommendedName>
</protein>
<keyword evidence="2" id="KW-0540">Nuclease</keyword>
<evidence type="ECO:0008006" key="12">
    <source>
        <dbReference type="Google" id="ProtNLM"/>
    </source>
</evidence>
<feature type="chain" id="PRO_5007806841" description="Nuclease PA3" evidence="9">
    <location>
        <begin position="18"/>
        <end position="340"/>
    </location>
</feature>
<dbReference type="STRING" id="321146.A0A139HSZ8"/>